<gene>
    <name evidence="2" type="ORF">CHIRRI_LOCUS3799</name>
</gene>
<feature type="transmembrane region" description="Helical" evidence="1">
    <location>
        <begin position="36"/>
        <end position="58"/>
    </location>
</feature>
<feature type="transmembrane region" description="Helical" evidence="1">
    <location>
        <begin position="216"/>
        <end position="243"/>
    </location>
</feature>
<evidence type="ECO:0000313" key="3">
    <source>
        <dbReference type="Proteomes" id="UP001153620"/>
    </source>
</evidence>
<feature type="transmembrane region" description="Helical" evidence="1">
    <location>
        <begin position="171"/>
        <end position="191"/>
    </location>
</feature>
<dbReference type="Pfam" id="PF21534">
    <property type="entry name" value="Rost"/>
    <property type="match status" value="1"/>
</dbReference>
<feature type="transmembrane region" description="Helical" evidence="1">
    <location>
        <begin position="111"/>
        <end position="133"/>
    </location>
</feature>
<dbReference type="EMBL" id="OU895877">
    <property type="protein sequence ID" value="CAG9800861.1"/>
    <property type="molecule type" value="Genomic_DNA"/>
</dbReference>
<evidence type="ECO:0000256" key="1">
    <source>
        <dbReference type="SAM" id="Phobius"/>
    </source>
</evidence>
<protein>
    <recommendedName>
        <fullName evidence="4">Protein rolling stone</fullName>
    </recommendedName>
</protein>
<keyword evidence="1" id="KW-0812">Transmembrane</keyword>
<dbReference type="OrthoDB" id="419711at2759"/>
<dbReference type="PANTHER" id="PTHR12242:SF49">
    <property type="entry name" value="HEADBUTT, ISOFORM E"/>
    <property type="match status" value="1"/>
</dbReference>
<dbReference type="GO" id="GO:0016020">
    <property type="term" value="C:membrane"/>
    <property type="evidence" value="ECO:0007669"/>
    <property type="project" value="TreeGrafter"/>
</dbReference>
<sequence length="260" mass="30136">MSKSVCQKIIFNFESEFPSKFLTSQWQRDEKSSFYVIYRVVIAIFYNFSFLESIIYSIQYDNVLLSLIYLTRMNLFVTTITCNIGAYYVIQFYRGKLKSLDRMTSGLKFYWFLYIGILPFACVVSGIYWTLLFHKSDDVLNLNNVLVHVTNSLVLFIDLFFIQHEYRIAHMIYPMITGILYLAFTVIYPLLGGLDRYGNNYVYIILNWKEDPTSAFIIGASAVVFLGICHISFCAIAHVKALIYESCSLKCKSYMCKGSA</sequence>
<proteinExistence type="predicted"/>
<dbReference type="Proteomes" id="UP001153620">
    <property type="component" value="Chromosome 1"/>
</dbReference>
<dbReference type="PANTHER" id="PTHR12242">
    <property type="entry name" value="OS02G0130600 PROTEIN-RELATED"/>
    <property type="match status" value="1"/>
</dbReference>
<keyword evidence="3" id="KW-1185">Reference proteome</keyword>
<organism evidence="2 3">
    <name type="scientific">Chironomus riparius</name>
    <dbReference type="NCBI Taxonomy" id="315576"/>
    <lineage>
        <taxon>Eukaryota</taxon>
        <taxon>Metazoa</taxon>
        <taxon>Ecdysozoa</taxon>
        <taxon>Arthropoda</taxon>
        <taxon>Hexapoda</taxon>
        <taxon>Insecta</taxon>
        <taxon>Pterygota</taxon>
        <taxon>Neoptera</taxon>
        <taxon>Endopterygota</taxon>
        <taxon>Diptera</taxon>
        <taxon>Nematocera</taxon>
        <taxon>Chironomoidea</taxon>
        <taxon>Chironomidae</taxon>
        <taxon>Chironominae</taxon>
        <taxon>Chironomus</taxon>
    </lineage>
</organism>
<evidence type="ECO:0008006" key="4">
    <source>
        <dbReference type="Google" id="ProtNLM"/>
    </source>
</evidence>
<evidence type="ECO:0000313" key="2">
    <source>
        <dbReference type="EMBL" id="CAG9800861.1"/>
    </source>
</evidence>
<keyword evidence="1" id="KW-0472">Membrane</keyword>
<reference evidence="2" key="1">
    <citation type="submission" date="2022-01" db="EMBL/GenBank/DDBJ databases">
        <authorList>
            <person name="King R."/>
        </authorList>
    </citation>
    <scope>NUCLEOTIDE SEQUENCE</scope>
</reference>
<name>A0A9N9RP20_9DIPT</name>
<accession>A0A9N9RP20</accession>
<keyword evidence="1" id="KW-1133">Transmembrane helix</keyword>
<feature type="transmembrane region" description="Helical" evidence="1">
    <location>
        <begin position="64"/>
        <end position="90"/>
    </location>
</feature>
<feature type="transmembrane region" description="Helical" evidence="1">
    <location>
        <begin position="145"/>
        <end position="162"/>
    </location>
</feature>
<dbReference type="AlphaFoldDB" id="A0A9N9RP20"/>
<reference evidence="2" key="2">
    <citation type="submission" date="2022-10" db="EMBL/GenBank/DDBJ databases">
        <authorList>
            <consortium name="ENA_rothamsted_submissions"/>
            <consortium name="culmorum"/>
            <person name="King R."/>
        </authorList>
    </citation>
    <scope>NUCLEOTIDE SEQUENCE</scope>
</reference>
<dbReference type="InterPro" id="IPR049352">
    <property type="entry name" value="Rost"/>
</dbReference>